<dbReference type="Proteomes" id="UP000547209">
    <property type="component" value="Unassembled WGS sequence"/>
</dbReference>
<evidence type="ECO:0000313" key="1">
    <source>
        <dbReference type="EMBL" id="MBB6673537.1"/>
    </source>
</evidence>
<keyword evidence="2" id="KW-1185">Reference proteome</keyword>
<dbReference type="InterPro" id="IPR036390">
    <property type="entry name" value="WH_DNA-bd_sf"/>
</dbReference>
<dbReference type="EMBL" id="JACJVP010000040">
    <property type="protein sequence ID" value="MBB6673537.1"/>
    <property type="molecule type" value="Genomic_DNA"/>
</dbReference>
<accession>A0A7X0VGX3</accession>
<comment type="caution">
    <text evidence="1">The sequence shown here is derived from an EMBL/GenBank/DDBJ whole genome shotgun (WGS) entry which is preliminary data.</text>
</comment>
<dbReference type="AlphaFoldDB" id="A0A7X0VGX3"/>
<dbReference type="Gene3D" id="1.10.10.10">
    <property type="entry name" value="Winged helix-like DNA-binding domain superfamily/Winged helix DNA-binding domain"/>
    <property type="match status" value="1"/>
</dbReference>
<reference evidence="1 2" key="1">
    <citation type="submission" date="2020-08" db="EMBL/GenBank/DDBJ databases">
        <title>Cohnella phylogeny.</title>
        <authorList>
            <person name="Dunlap C."/>
        </authorList>
    </citation>
    <scope>NUCLEOTIDE SEQUENCE [LARGE SCALE GENOMIC DNA]</scope>
    <source>
        <strain evidence="1 2">DSM 28246</strain>
    </source>
</reference>
<proteinExistence type="predicted"/>
<evidence type="ECO:0008006" key="3">
    <source>
        <dbReference type="Google" id="ProtNLM"/>
    </source>
</evidence>
<name>A0A7X0VGX3_9BACL</name>
<organism evidence="1 2">
    <name type="scientific">Cohnella nanjingensis</name>
    <dbReference type="NCBI Taxonomy" id="1387779"/>
    <lineage>
        <taxon>Bacteria</taxon>
        <taxon>Bacillati</taxon>
        <taxon>Bacillota</taxon>
        <taxon>Bacilli</taxon>
        <taxon>Bacillales</taxon>
        <taxon>Paenibacillaceae</taxon>
        <taxon>Cohnella</taxon>
    </lineage>
</organism>
<dbReference type="RefSeq" id="WP_185671406.1">
    <property type="nucleotide sequence ID" value="NZ_JACJVP010000040.1"/>
</dbReference>
<sequence length="73" mass="8507">MSSGRPHPRNARVNLLQITPPVPQLLKEIREARAGFYANLLTEWPEADCRAFAELLRQFNRTTERRMQRKSDG</sequence>
<protein>
    <recommendedName>
        <fullName evidence="3">MarR family transcriptional regulator</fullName>
    </recommendedName>
</protein>
<gene>
    <name evidence="1" type="ORF">H7C19_22925</name>
</gene>
<dbReference type="InterPro" id="IPR036388">
    <property type="entry name" value="WH-like_DNA-bd_sf"/>
</dbReference>
<evidence type="ECO:0000313" key="2">
    <source>
        <dbReference type="Proteomes" id="UP000547209"/>
    </source>
</evidence>
<dbReference type="SUPFAM" id="SSF46785">
    <property type="entry name" value="Winged helix' DNA-binding domain"/>
    <property type="match status" value="1"/>
</dbReference>